<dbReference type="AlphaFoldDB" id="A0A0V1FGR2"/>
<keyword evidence="3" id="KW-1185">Reference proteome</keyword>
<evidence type="ECO:0000313" key="2">
    <source>
        <dbReference type="EMBL" id="KRY84959.1"/>
    </source>
</evidence>
<proteinExistence type="predicted"/>
<keyword evidence="1" id="KW-0812">Transmembrane</keyword>
<gene>
    <name evidence="2" type="ORF">T4D_1336</name>
</gene>
<accession>A0A0V1FGR2</accession>
<evidence type="ECO:0000256" key="1">
    <source>
        <dbReference type="SAM" id="Phobius"/>
    </source>
</evidence>
<feature type="transmembrane region" description="Helical" evidence="1">
    <location>
        <begin position="54"/>
        <end position="74"/>
    </location>
</feature>
<reference evidence="2 3" key="1">
    <citation type="submission" date="2015-01" db="EMBL/GenBank/DDBJ databases">
        <title>Evolution of Trichinella species and genotypes.</title>
        <authorList>
            <person name="Korhonen P.K."/>
            <person name="Edoardo P."/>
            <person name="Giuseppe L.R."/>
            <person name="Gasser R.B."/>
        </authorList>
    </citation>
    <scope>NUCLEOTIDE SEQUENCE [LARGE SCALE GENOMIC DNA]</scope>
    <source>
        <strain evidence="2">ISS470</strain>
    </source>
</reference>
<name>A0A0V1FGR2_TRIPS</name>
<sequence>MKSDLHIYSEEANSASVDLETAWQFSTYKNIKIAMQKDFHCCQQITSIWKFLHAGVLLSLDANFCCIIMYIIVLHKKILRESAKHSEAWKKHL</sequence>
<comment type="caution">
    <text evidence="2">The sequence shown here is derived from an EMBL/GenBank/DDBJ whole genome shotgun (WGS) entry which is preliminary data.</text>
</comment>
<keyword evidence="1" id="KW-0472">Membrane</keyword>
<dbReference type="EMBL" id="JYDT01000102">
    <property type="protein sequence ID" value="KRY84959.1"/>
    <property type="molecule type" value="Genomic_DNA"/>
</dbReference>
<protein>
    <submittedName>
        <fullName evidence="2">Uncharacterized protein</fullName>
    </submittedName>
</protein>
<dbReference type="Proteomes" id="UP000054995">
    <property type="component" value="Unassembled WGS sequence"/>
</dbReference>
<keyword evidence="1" id="KW-1133">Transmembrane helix</keyword>
<evidence type="ECO:0000313" key="3">
    <source>
        <dbReference type="Proteomes" id="UP000054995"/>
    </source>
</evidence>
<organism evidence="2 3">
    <name type="scientific">Trichinella pseudospiralis</name>
    <name type="common">Parasitic roundworm</name>
    <dbReference type="NCBI Taxonomy" id="6337"/>
    <lineage>
        <taxon>Eukaryota</taxon>
        <taxon>Metazoa</taxon>
        <taxon>Ecdysozoa</taxon>
        <taxon>Nematoda</taxon>
        <taxon>Enoplea</taxon>
        <taxon>Dorylaimia</taxon>
        <taxon>Trichinellida</taxon>
        <taxon>Trichinellidae</taxon>
        <taxon>Trichinella</taxon>
    </lineage>
</organism>